<dbReference type="InterPro" id="IPR027417">
    <property type="entry name" value="P-loop_NTPase"/>
</dbReference>
<organism evidence="1">
    <name type="scientific">Siphoviridae sp. ctLqe90</name>
    <dbReference type="NCBI Taxonomy" id="2825456"/>
    <lineage>
        <taxon>Viruses</taxon>
        <taxon>Duplodnaviria</taxon>
        <taxon>Heunggongvirae</taxon>
        <taxon>Uroviricota</taxon>
        <taxon>Caudoviricetes</taxon>
    </lineage>
</organism>
<name>A0A8S5Q3E9_9CAUD</name>
<dbReference type="Gene3D" id="3.40.50.300">
    <property type="entry name" value="P-loop containing nucleotide triphosphate hydrolases"/>
    <property type="match status" value="1"/>
</dbReference>
<evidence type="ECO:0000313" key="1">
    <source>
        <dbReference type="EMBL" id="DAE13197.1"/>
    </source>
</evidence>
<reference evidence="1" key="1">
    <citation type="journal article" date="2021" name="Proc. Natl. Acad. Sci. U.S.A.">
        <title>A Catalog of Tens of Thousands of Viruses from Human Metagenomes Reveals Hidden Associations with Chronic Diseases.</title>
        <authorList>
            <person name="Tisza M.J."/>
            <person name="Buck C.B."/>
        </authorList>
    </citation>
    <scope>NUCLEOTIDE SEQUENCE</scope>
    <source>
        <strain evidence="1">CtLqe90</strain>
    </source>
</reference>
<sequence length="187" mass="21512">MEARIVIINGSGGSGKSTFVKLCQEVLEDNISWENNWEILELSTVDWVKAVAQFAGWDGKKDEKDRRFLHQLKMALEEWDNSPNQKVFDQINSVINNKMLSKKNCLFFVNIREPKCIENFIKQNEIATGLPCSTMLVENANVAPIISNPADGEVHYYHYDTIISNSSDLENLKKWAHDYLEYVQKII</sequence>
<dbReference type="EMBL" id="BK015564">
    <property type="protein sequence ID" value="DAE13197.1"/>
    <property type="molecule type" value="Genomic_DNA"/>
</dbReference>
<accession>A0A8S5Q3E9</accession>
<protein>
    <submittedName>
        <fullName evidence="1">GvpD gas vesicle protein</fullName>
    </submittedName>
</protein>
<dbReference type="SUPFAM" id="SSF52540">
    <property type="entry name" value="P-loop containing nucleoside triphosphate hydrolases"/>
    <property type="match status" value="1"/>
</dbReference>
<proteinExistence type="predicted"/>